<dbReference type="EMBL" id="JAINUF010000019">
    <property type="protein sequence ID" value="KAJ8336709.1"/>
    <property type="molecule type" value="Genomic_DNA"/>
</dbReference>
<sequence length="234" mass="25324">MQLGILAFAAEPAADGENKTRGRVKINGRFSATDQRVSQGQLRPGPLGDRGTGRDGARGTVPYASKASRPHAAPPSPRERRDLTATGTCSCAPKHVQRVAALASFTHAKTKWRRPTAEIREGPPSSPVWAGSANEAPRCFLIRLGREFRSTWKSRACSGAKHIRSLPFQCKAQARHIYRTGGNFADDPFCPTVCRHASRPRVIYGIIACSGSAPAQSRLVLYKSLHQTGLLTAN</sequence>
<evidence type="ECO:0000313" key="3">
    <source>
        <dbReference type="Proteomes" id="UP001152622"/>
    </source>
</evidence>
<keyword evidence="3" id="KW-1185">Reference proteome</keyword>
<protein>
    <submittedName>
        <fullName evidence="2">Uncharacterized protein</fullName>
    </submittedName>
</protein>
<feature type="compositionally biased region" description="Polar residues" evidence="1">
    <location>
        <begin position="30"/>
        <end position="41"/>
    </location>
</feature>
<name>A0A9Q1EDH0_SYNKA</name>
<accession>A0A9Q1EDH0</accession>
<feature type="compositionally biased region" description="Low complexity" evidence="1">
    <location>
        <begin position="58"/>
        <end position="71"/>
    </location>
</feature>
<dbReference type="AlphaFoldDB" id="A0A9Q1EDH0"/>
<evidence type="ECO:0000313" key="2">
    <source>
        <dbReference type="EMBL" id="KAJ8336709.1"/>
    </source>
</evidence>
<gene>
    <name evidence="2" type="ORF">SKAU_G00379290</name>
</gene>
<organism evidence="2 3">
    <name type="scientific">Synaphobranchus kaupii</name>
    <name type="common">Kaup's arrowtooth eel</name>
    <dbReference type="NCBI Taxonomy" id="118154"/>
    <lineage>
        <taxon>Eukaryota</taxon>
        <taxon>Metazoa</taxon>
        <taxon>Chordata</taxon>
        <taxon>Craniata</taxon>
        <taxon>Vertebrata</taxon>
        <taxon>Euteleostomi</taxon>
        <taxon>Actinopterygii</taxon>
        <taxon>Neopterygii</taxon>
        <taxon>Teleostei</taxon>
        <taxon>Anguilliformes</taxon>
        <taxon>Synaphobranchidae</taxon>
        <taxon>Synaphobranchus</taxon>
    </lineage>
</organism>
<reference evidence="2" key="1">
    <citation type="journal article" date="2023" name="Science">
        <title>Genome structures resolve the early diversification of teleost fishes.</title>
        <authorList>
            <person name="Parey E."/>
            <person name="Louis A."/>
            <person name="Montfort J."/>
            <person name="Bouchez O."/>
            <person name="Roques C."/>
            <person name="Iampietro C."/>
            <person name="Lluch J."/>
            <person name="Castinel A."/>
            <person name="Donnadieu C."/>
            <person name="Desvignes T."/>
            <person name="Floi Bucao C."/>
            <person name="Jouanno E."/>
            <person name="Wen M."/>
            <person name="Mejri S."/>
            <person name="Dirks R."/>
            <person name="Jansen H."/>
            <person name="Henkel C."/>
            <person name="Chen W.J."/>
            <person name="Zahm M."/>
            <person name="Cabau C."/>
            <person name="Klopp C."/>
            <person name="Thompson A.W."/>
            <person name="Robinson-Rechavi M."/>
            <person name="Braasch I."/>
            <person name="Lecointre G."/>
            <person name="Bobe J."/>
            <person name="Postlethwait J.H."/>
            <person name="Berthelot C."/>
            <person name="Roest Crollius H."/>
            <person name="Guiguen Y."/>
        </authorList>
    </citation>
    <scope>NUCLEOTIDE SEQUENCE</scope>
    <source>
        <strain evidence="2">WJC10195</strain>
    </source>
</reference>
<proteinExistence type="predicted"/>
<dbReference type="Proteomes" id="UP001152622">
    <property type="component" value="Chromosome 19"/>
</dbReference>
<feature type="region of interest" description="Disordered" evidence="1">
    <location>
        <begin position="28"/>
        <end position="84"/>
    </location>
</feature>
<comment type="caution">
    <text evidence="2">The sequence shown here is derived from an EMBL/GenBank/DDBJ whole genome shotgun (WGS) entry which is preliminary data.</text>
</comment>
<evidence type="ECO:0000256" key="1">
    <source>
        <dbReference type="SAM" id="MobiDB-lite"/>
    </source>
</evidence>